<keyword evidence="1" id="KW-1003">Cell membrane</keyword>
<dbReference type="GO" id="GO:0016887">
    <property type="term" value="F:ATP hydrolysis activity"/>
    <property type="evidence" value="ECO:0007669"/>
    <property type="project" value="UniProtKB-UniRule"/>
</dbReference>
<dbReference type="Pfam" id="PF12848">
    <property type="entry name" value="ABC_tran_Xtn"/>
    <property type="match status" value="1"/>
</dbReference>
<dbReference type="InterPro" id="IPR051309">
    <property type="entry name" value="ABCF_ATPase"/>
</dbReference>
<dbReference type="PROSITE" id="PS50893">
    <property type="entry name" value="ABC_TRANSPORTER_2"/>
    <property type="match status" value="2"/>
</dbReference>
<name>C6SDD2_NEIME</name>
<reference evidence="15" key="1">
    <citation type="journal article" date="2008" name="Proc. Natl. Acad. Sci. U.S.A.">
        <title>Whole-genome comparison of disease and carriage strains provides insights into virulence evolution in Neisseria meningitidis.</title>
        <authorList>
            <person name="Schoen C."/>
            <person name="Blom J."/>
            <person name="Claus H."/>
            <person name="Schramm-Glueck A."/>
            <person name="Brandt P."/>
            <person name="Mueller T."/>
            <person name="Goesmann A."/>
            <person name="Joseph B."/>
            <person name="Konietzny S."/>
            <person name="Kurzai O."/>
            <person name="Schmitt C."/>
            <person name="Friedrich T."/>
            <person name="Linke B."/>
            <person name="Vogel U."/>
            <person name="Frosch M."/>
        </authorList>
    </citation>
    <scope>NUCLEOTIDE SEQUENCE</scope>
    <source>
        <strain evidence="15">Alpha153</strain>
    </source>
</reference>
<evidence type="ECO:0000256" key="3">
    <source>
        <dbReference type="ARBA" id="ARBA00022737"/>
    </source>
</evidence>
<sequence>MNILSVENASFAVGHVALLDKTSFQLDRGEKIGLIGRNGAGKSSFLKILAGVQKLDDGQIIVQNNLKIVYVPQESFFDKEATVFDTVAEGLGEIRDLLRRYHHVSHELENGSSEALLKELNELQLEIEAKDGWKLDAAVKQTLGELGLPENEKIGNLSGGQKKRVALAQAWVQKPDVLLLDEPTNHLDIDAIIWLENLLKAFEGSLVVITHDRRFLDNIATRIVELDRGILRSYPGSFSKYSEKKAQELAVEAEHNRLFDKFHAQEEAWIRKGIEARRTRNEGRVRRLEELRRQRAERRNVQGQVNFKLDSGEKSGKIIAELEHASFAYGGKVIMDKFSAILQRGDKIGLIGPNGIGKTTFLKLILGELQPTYGRIRIGSKQEVAYFDQFRSALNENDTVFYTLGQGNDYVEVGGKKKHVMSYLEDFLFPPARAQSPVSSLSGGERNRLLLAKLFTRPANILILDEPTNDLDIDTQELLEDLLRDYQGTVFLVSHDRMFLDNVITQSIIFEGNGRLKEYIGGYQDYIDAKSREAKIQTESAPKTADAEPVKEKPKANRTVKLSYKEQRELDALPDEIAALEAEQAEINAQLSDPEIFKDYEKAGALQSRAEEIEMLLLEKLERWELLETKQNGNAV</sequence>
<comment type="function">
    <text evidence="12">Probably plays a role in ribosome assembly or function. May be involved in resolution of branched DNA intermediates that result from template switching in postreplication gaps. Binds DNA and has ATPase activity.</text>
</comment>
<evidence type="ECO:0000256" key="13">
    <source>
        <dbReference type="SAM" id="MobiDB-lite"/>
    </source>
</evidence>
<dbReference type="Gene3D" id="3.40.50.300">
    <property type="entry name" value="P-loop containing nucleotide triphosphate hydrolases"/>
    <property type="match status" value="2"/>
</dbReference>
<feature type="binding site" evidence="12">
    <location>
        <begin position="36"/>
        <end position="43"/>
    </location>
    <ligand>
        <name>ATP</name>
        <dbReference type="ChEBI" id="CHEBI:30616"/>
        <label>1</label>
    </ligand>
</feature>
<accession>C6SDD2</accession>
<dbReference type="EC" id="3.6.1.-" evidence="12"/>
<dbReference type="InterPro" id="IPR003439">
    <property type="entry name" value="ABC_transporter-like_ATP-bd"/>
</dbReference>
<dbReference type="AlphaFoldDB" id="C6SDD2"/>
<dbReference type="HAMAP" id="MF_00848">
    <property type="entry name" value="Uup"/>
    <property type="match status" value="1"/>
</dbReference>
<dbReference type="CDD" id="cd03221">
    <property type="entry name" value="ABCF_EF-3"/>
    <property type="match status" value="2"/>
</dbReference>
<keyword evidence="3 12" id="KW-0677">Repeat</keyword>
<dbReference type="PANTHER" id="PTHR42855">
    <property type="entry name" value="ABC TRANSPORTER ATP-BINDING SUBUNIT"/>
    <property type="match status" value="1"/>
</dbReference>
<dbReference type="GO" id="GO:0043022">
    <property type="term" value="F:ribosome binding"/>
    <property type="evidence" value="ECO:0007669"/>
    <property type="project" value="UniProtKB-UniRule"/>
</dbReference>
<feature type="domain" description="ABC transporter" evidence="14">
    <location>
        <begin position="320"/>
        <end position="538"/>
    </location>
</feature>
<dbReference type="SUPFAM" id="SSF52540">
    <property type="entry name" value="P-loop containing nucleoside triphosphate hydrolases"/>
    <property type="match status" value="2"/>
</dbReference>
<dbReference type="Pfam" id="PF00005">
    <property type="entry name" value="ABC_tran"/>
    <property type="match status" value="2"/>
</dbReference>
<evidence type="ECO:0000256" key="6">
    <source>
        <dbReference type="ARBA" id="ARBA00022801"/>
    </source>
</evidence>
<feature type="binding site" evidence="12">
    <location>
        <begin position="352"/>
        <end position="359"/>
    </location>
    <ligand>
        <name>ATP</name>
        <dbReference type="ChEBI" id="CHEBI:30616"/>
        <label>2</label>
    </ligand>
</feature>
<keyword evidence="4 12" id="KW-0547">Nucleotide-binding</keyword>
<keyword evidence="6 12" id="KW-0378">Hydrolase</keyword>
<dbReference type="InterPro" id="IPR032524">
    <property type="entry name" value="ABC_tran_C"/>
</dbReference>
<dbReference type="Pfam" id="PF16326">
    <property type="entry name" value="ABC_tran_CTD"/>
    <property type="match status" value="1"/>
</dbReference>
<dbReference type="PANTHER" id="PTHR42855:SF1">
    <property type="entry name" value="ABC TRANSPORTER DOMAIN-CONTAINING PROTEIN"/>
    <property type="match status" value="1"/>
</dbReference>
<evidence type="ECO:0000259" key="14">
    <source>
        <dbReference type="PROSITE" id="PS50893"/>
    </source>
</evidence>
<keyword evidence="5 12" id="KW-0227">DNA damage</keyword>
<keyword evidence="8 12" id="KW-0238">DNA-binding</keyword>
<dbReference type="PROSITE" id="PS00211">
    <property type="entry name" value="ABC_TRANSPORTER_1"/>
    <property type="match status" value="2"/>
</dbReference>
<dbReference type="GO" id="GO:0005524">
    <property type="term" value="F:ATP binding"/>
    <property type="evidence" value="ECO:0007669"/>
    <property type="project" value="UniProtKB-UniRule"/>
</dbReference>
<feature type="domain" description="ABC transporter" evidence="14">
    <location>
        <begin position="4"/>
        <end position="253"/>
    </location>
</feature>
<evidence type="ECO:0000313" key="15">
    <source>
        <dbReference type="EMBL" id="CBA06948.1"/>
    </source>
</evidence>
<dbReference type="GO" id="GO:0006281">
    <property type="term" value="P:DNA repair"/>
    <property type="evidence" value="ECO:0007669"/>
    <property type="project" value="UniProtKB-KW"/>
</dbReference>
<evidence type="ECO:0000256" key="8">
    <source>
        <dbReference type="ARBA" id="ARBA00023125"/>
    </source>
</evidence>
<dbReference type="InterPro" id="IPR043686">
    <property type="entry name" value="Uup"/>
</dbReference>
<dbReference type="GO" id="GO:0005737">
    <property type="term" value="C:cytoplasm"/>
    <property type="evidence" value="ECO:0007669"/>
    <property type="project" value="UniProtKB-SubCell"/>
</dbReference>
<organism evidence="15">
    <name type="scientific">Neisseria meningitidis alpha153</name>
    <dbReference type="NCBI Taxonomy" id="663926"/>
    <lineage>
        <taxon>Bacteria</taxon>
        <taxon>Pseudomonadati</taxon>
        <taxon>Pseudomonadota</taxon>
        <taxon>Betaproteobacteria</taxon>
        <taxon>Neisseriales</taxon>
        <taxon>Neisseriaceae</taxon>
        <taxon>Neisseria</taxon>
    </lineage>
</organism>
<dbReference type="FunFam" id="3.40.50.300:FF:000011">
    <property type="entry name" value="Putative ABC transporter ATP-binding component"/>
    <property type="match status" value="1"/>
</dbReference>
<keyword evidence="2 12" id="KW-0963">Cytoplasm</keyword>
<protein>
    <recommendedName>
        <fullName evidence="12">ATP-binding protein Uup</fullName>
        <ecNumber evidence="12">3.6.1.-</ecNumber>
    </recommendedName>
</protein>
<dbReference type="InterPro" id="IPR037118">
    <property type="entry name" value="Val-tRNA_synth_C_sf"/>
</dbReference>
<evidence type="ECO:0000256" key="5">
    <source>
        <dbReference type="ARBA" id="ARBA00022763"/>
    </source>
</evidence>
<dbReference type="FunFam" id="3.40.50.300:FF:000309">
    <property type="entry name" value="ABC transporter ATP-binding protein"/>
    <property type="match status" value="1"/>
</dbReference>
<evidence type="ECO:0000256" key="10">
    <source>
        <dbReference type="ARBA" id="ARBA00049360"/>
    </source>
</evidence>
<evidence type="ECO:0000256" key="7">
    <source>
        <dbReference type="ARBA" id="ARBA00022840"/>
    </source>
</evidence>
<keyword evidence="1" id="KW-0472">Membrane</keyword>
<comment type="catalytic activity">
    <reaction evidence="10 12">
        <text>ATP + H2O = ADP + phosphate + H(+)</text>
        <dbReference type="Rhea" id="RHEA:13065"/>
        <dbReference type="ChEBI" id="CHEBI:15377"/>
        <dbReference type="ChEBI" id="CHEBI:15378"/>
        <dbReference type="ChEBI" id="CHEBI:30616"/>
        <dbReference type="ChEBI" id="CHEBI:43474"/>
        <dbReference type="ChEBI" id="CHEBI:456216"/>
    </reaction>
</comment>
<dbReference type="InterPro" id="IPR032781">
    <property type="entry name" value="ABC_tran_Xtn"/>
</dbReference>
<comment type="similarity">
    <text evidence="11 12">Belongs to the ABC transporter superfamily. ABCF family. Uup subfamily.</text>
</comment>
<evidence type="ECO:0000256" key="9">
    <source>
        <dbReference type="ARBA" id="ARBA00023204"/>
    </source>
</evidence>
<feature type="compositionally biased region" description="Basic and acidic residues" evidence="13">
    <location>
        <begin position="545"/>
        <end position="555"/>
    </location>
</feature>
<keyword evidence="9 12" id="KW-0234">DNA repair</keyword>
<evidence type="ECO:0000256" key="4">
    <source>
        <dbReference type="ARBA" id="ARBA00022741"/>
    </source>
</evidence>
<gene>
    <name evidence="15" type="primary">abcZ</name>
    <name evidence="12" type="synonym">uup</name>
    <name evidence="15" type="ORF">NME_1300</name>
</gene>
<dbReference type="GO" id="GO:0003677">
    <property type="term" value="F:DNA binding"/>
    <property type="evidence" value="ECO:0007669"/>
    <property type="project" value="UniProtKB-UniRule"/>
</dbReference>
<keyword evidence="7 12" id="KW-0067">ATP-binding</keyword>
<dbReference type="SMART" id="SM00382">
    <property type="entry name" value="AAA"/>
    <property type="match status" value="2"/>
</dbReference>
<dbReference type="EMBL" id="AM889137">
    <property type="protein sequence ID" value="CBA06948.1"/>
    <property type="molecule type" value="Genomic_DNA"/>
</dbReference>
<dbReference type="InterPro" id="IPR017871">
    <property type="entry name" value="ABC_transporter-like_CS"/>
</dbReference>
<dbReference type="InterPro" id="IPR027417">
    <property type="entry name" value="P-loop_NTPase"/>
</dbReference>
<proteinExistence type="inferred from homology"/>
<dbReference type="Gene3D" id="1.10.287.380">
    <property type="entry name" value="Valyl-tRNA synthetase, C-terminal domain"/>
    <property type="match status" value="1"/>
</dbReference>
<evidence type="ECO:0000256" key="1">
    <source>
        <dbReference type="ARBA" id="ARBA00022475"/>
    </source>
</evidence>
<evidence type="ECO:0000256" key="2">
    <source>
        <dbReference type="ARBA" id="ARBA00022490"/>
    </source>
</evidence>
<dbReference type="InterPro" id="IPR003593">
    <property type="entry name" value="AAA+_ATPase"/>
</dbReference>
<evidence type="ECO:0000256" key="12">
    <source>
        <dbReference type="HAMAP-Rule" id="MF_00848"/>
    </source>
</evidence>
<comment type="subcellular location">
    <subcellularLocation>
        <location evidence="12">Cytoplasm</location>
    </subcellularLocation>
    <text evidence="12">Associates with ribosomes.</text>
</comment>
<evidence type="ECO:0000256" key="11">
    <source>
        <dbReference type="ARBA" id="ARBA00061478"/>
    </source>
</evidence>
<feature type="region of interest" description="Disordered" evidence="13">
    <location>
        <begin position="535"/>
        <end position="557"/>
    </location>
</feature>